<accession>A0AAV2FYR3</accession>
<evidence type="ECO:0000256" key="1">
    <source>
        <dbReference type="ARBA" id="ARBA00004935"/>
    </source>
</evidence>
<dbReference type="PANTHER" id="PTHR48048:SF45">
    <property type="entry name" value="GLYCOSYLTRANSFERASE"/>
    <property type="match status" value="1"/>
</dbReference>
<reference evidence="8 9" key="1">
    <citation type="submission" date="2024-04" db="EMBL/GenBank/DDBJ databases">
        <authorList>
            <person name="Fracassetti M."/>
        </authorList>
    </citation>
    <scope>NUCLEOTIDE SEQUENCE [LARGE SCALE GENOMIC DNA]</scope>
</reference>
<dbReference type="Gene3D" id="3.40.50.2000">
    <property type="entry name" value="Glycogen Phosphorylase B"/>
    <property type="match status" value="2"/>
</dbReference>
<dbReference type="SUPFAM" id="SSF53756">
    <property type="entry name" value="UDP-Glycosyltransferase/glycogen phosphorylase"/>
    <property type="match status" value="1"/>
</dbReference>
<sequence length="481" mass="52812">MKTAELVFVPSPGAGHLFAMLELAKQLVSRDSRLSITVCIMKRPYESVAPGFTSHSLAPDPKNSNQIRFVDLPAVDSDPNATPGQLLLSHIAAHKVHIREIVSALTQSDSRLAGLVLDMFCTSIVDVANEFGVPSYVFYTCGATFLGFMFHLQNLYDRREIDPIALRDSDAELEIPGLMNPLPGKNLPSDAVEEEWLKVLVETTRRIREARGIIVNTYLELESYAVDCLSNGGTPPVYPVGPILNLRGEGHETKEKNEIIEWLDAQPPSSVVFLCFGSLGSFCEEQLKEIATALERSGERFLWSVRRSPEKAPAMEVLNGNGADSFGDLLPGGFLERTAGRGKVIGWAPQTAVLAHRSVRGFVSHCGWNSTLESIWFGVPMAAWPIYAEQQLNAFKLVKEMELAEGIRIDYRRDGGVIVTAEEIEGGIRRLMAAAAETDGMGKKVKEMGEKGREALTKGGSSYSSMGRLIEDLMDNNKIMP</sequence>
<evidence type="ECO:0000256" key="2">
    <source>
        <dbReference type="ARBA" id="ARBA00009995"/>
    </source>
</evidence>
<comment type="similarity">
    <text evidence="2 6">Belongs to the UDP-glycosyltransferase family.</text>
</comment>
<keyword evidence="4 6" id="KW-0808">Transferase</keyword>
<evidence type="ECO:0000256" key="5">
    <source>
        <dbReference type="ARBA" id="ARBA00047606"/>
    </source>
</evidence>
<dbReference type="FunFam" id="3.40.50.2000:FF:000056">
    <property type="entry name" value="Glycosyltransferase"/>
    <property type="match status" value="1"/>
</dbReference>
<protein>
    <recommendedName>
        <fullName evidence="7">Glycosyltransferase</fullName>
        <ecNumber evidence="7">2.4.1.-</ecNumber>
    </recommendedName>
</protein>
<dbReference type="GO" id="GO:0047213">
    <property type="term" value="F:anthocyanidin 3-O-glucosyltransferase activity"/>
    <property type="evidence" value="ECO:0007669"/>
    <property type="project" value="UniProtKB-EC"/>
</dbReference>
<evidence type="ECO:0000256" key="6">
    <source>
        <dbReference type="RuleBase" id="RU003718"/>
    </source>
</evidence>
<comment type="pathway">
    <text evidence="1">Pigment biosynthesis; anthocyanin biosynthesis.</text>
</comment>
<dbReference type="InterPro" id="IPR050481">
    <property type="entry name" value="UDP-glycosyltransf_plant"/>
</dbReference>
<dbReference type="PANTHER" id="PTHR48048">
    <property type="entry name" value="GLYCOSYLTRANSFERASE"/>
    <property type="match status" value="1"/>
</dbReference>
<dbReference type="AlphaFoldDB" id="A0AAV2FYR3"/>
<proteinExistence type="inferred from homology"/>
<comment type="catalytic activity">
    <reaction evidence="5">
        <text>an anthocyanidin + UDP-alpha-D-glucose + H(+) = an anthocyanidin 3-O-beta-D-glucoside + UDP</text>
        <dbReference type="Rhea" id="RHEA:20093"/>
        <dbReference type="ChEBI" id="CHEBI:15378"/>
        <dbReference type="ChEBI" id="CHEBI:16307"/>
        <dbReference type="ChEBI" id="CHEBI:58223"/>
        <dbReference type="ChEBI" id="CHEBI:58885"/>
        <dbReference type="ChEBI" id="CHEBI:143576"/>
        <dbReference type="EC" id="2.4.1.115"/>
    </reaction>
</comment>
<dbReference type="PROSITE" id="PS00375">
    <property type="entry name" value="UDPGT"/>
    <property type="match status" value="1"/>
</dbReference>
<evidence type="ECO:0000256" key="7">
    <source>
        <dbReference type="RuleBase" id="RU362057"/>
    </source>
</evidence>
<dbReference type="Proteomes" id="UP001497516">
    <property type="component" value="Chromosome 7"/>
</dbReference>
<keyword evidence="9" id="KW-1185">Reference proteome</keyword>
<organism evidence="8 9">
    <name type="scientific">Linum trigynum</name>
    <dbReference type="NCBI Taxonomy" id="586398"/>
    <lineage>
        <taxon>Eukaryota</taxon>
        <taxon>Viridiplantae</taxon>
        <taxon>Streptophyta</taxon>
        <taxon>Embryophyta</taxon>
        <taxon>Tracheophyta</taxon>
        <taxon>Spermatophyta</taxon>
        <taxon>Magnoliopsida</taxon>
        <taxon>eudicotyledons</taxon>
        <taxon>Gunneridae</taxon>
        <taxon>Pentapetalae</taxon>
        <taxon>rosids</taxon>
        <taxon>fabids</taxon>
        <taxon>Malpighiales</taxon>
        <taxon>Linaceae</taxon>
        <taxon>Linum</taxon>
    </lineage>
</organism>
<name>A0AAV2FYR3_9ROSI</name>
<dbReference type="EMBL" id="OZ034820">
    <property type="protein sequence ID" value="CAL1403506.1"/>
    <property type="molecule type" value="Genomic_DNA"/>
</dbReference>
<dbReference type="InterPro" id="IPR002213">
    <property type="entry name" value="UDP_glucos_trans"/>
</dbReference>
<evidence type="ECO:0000313" key="9">
    <source>
        <dbReference type="Proteomes" id="UP001497516"/>
    </source>
</evidence>
<evidence type="ECO:0000313" key="8">
    <source>
        <dbReference type="EMBL" id="CAL1403506.1"/>
    </source>
</evidence>
<evidence type="ECO:0000256" key="4">
    <source>
        <dbReference type="ARBA" id="ARBA00022679"/>
    </source>
</evidence>
<evidence type="ECO:0000256" key="3">
    <source>
        <dbReference type="ARBA" id="ARBA00022676"/>
    </source>
</evidence>
<dbReference type="Pfam" id="PF00201">
    <property type="entry name" value="UDPGT"/>
    <property type="match status" value="1"/>
</dbReference>
<dbReference type="FunFam" id="3.40.50.2000:FF:000080">
    <property type="entry name" value="Glycosyltransferase"/>
    <property type="match status" value="1"/>
</dbReference>
<keyword evidence="3 6" id="KW-0328">Glycosyltransferase</keyword>
<dbReference type="CDD" id="cd03784">
    <property type="entry name" value="GT1_Gtf-like"/>
    <property type="match status" value="1"/>
</dbReference>
<dbReference type="EC" id="2.4.1.-" evidence="7"/>
<dbReference type="InterPro" id="IPR035595">
    <property type="entry name" value="UDP_glycos_trans_CS"/>
</dbReference>
<gene>
    <name evidence="8" type="ORF">LTRI10_LOCUS43436</name>
</gene>